<dbReference type="InterPro" id="IPR053850">
    <property type="entry name" value="Glyco_hydro_123_N_2"/>
</dbReference>
<dbReference type="RefSeq" id="WP_259102297.1">
    <property type="nucleotide sequence ID" value="NZ_CP130454.1"/>
</dbReference>
<accession>A0ABT2ETH6</accession>
<dbReference type="Proteomes" id="UP001204798">
    <property type="component" value="Unassembled WGS sequence"/>
</dbReference>
<dbReference type="CDD" id="cd09620">
    <property type="entry name" value="CBM9_like_3"/>
    <property type="match status" value="1"/>
</dbReference>
<feature type="domain" description="Glycoside hydrolase 123 N-terminal" evidence="4">
    <location>
        <begin position="337"/>
        <end position="448"/>
    </location>
</feature>
<proteinExistence type="predicted"/>
<protein>
    <recommendedName>
        <fullName evidence="7">Glycoside hydrolase 123 C-terminal domain-containing protein</fullName>
    </recommendedName>
</protein>
<organism evidence="5 6">
    <name type="scientific">Candidatus Fervidibacter sacchari</name>
    <dbReference type="NCBI Taxonomy" id="1448929"/>
    <lineage>
        <taxon>Bacteria</taxon>
        <taxon>Candidatus Fervidibacterota</taxon>
        <taxon>Candidatus Fervidibacter</taxon>
    </lineage>
</organism>
<feature type="chain" id="PRO_5047490331" description="Glycoside hydrolase 123 C-terminal domain-containing protein" evidence="1">
    <location>
        <begin position="18"/>
        <end position="854"/>
    </location>
</feature>
<dbReference type="Pfam" id="PF22680">
    <property type="entry name" value="Glyco_hydro_123_N_2"/>
    <property type="match status" value="1"/>
</dbReference>
<evidence type="ECO:0000313" key="5">
    <source>
        <dbReference type="EMBL" id="MCS3921261.1"/>
    </source>
</evidence>
<evidence type="ECO:0000259" key="4">
    <source>
        <dbReference type="Pfam" id="PF22680"/>
    </source>
</evidence>
<evidence type="ECO:0000313" key="6">
    <source>
        <dbReference type="Proteomes" id="UP001204798"/>
    </source>
</evidence>
<feature type="signal peptide" evidence="1">
    <location>
        <begin position="1"/>
        <end position="17"/>
    </location>
</feature>
<gene>
    <name evidence="5" type="ORF">M2350_003710</name>
</gene>
<evidence type="ECO:0000259" key="3">
    <source>
        <dbReference type="Pfam" id="PF13320"/>
    </source>
</evidence>
<dbReference type="Pfam" id="PF13320">
    <property type="entry name" value="GH123_cat"/>
    <property type="match status" value="1"/>
</dbReference>
<dbReference type="InterPro" id="IPR010502">
    <property type="entry name" value="Carb-bd_dom_fam9"/>
</dbReference>
<dbReference type="SUPFAM" id="SSF49344">
    <property type="entry name" value="CBD9-like"/>
    <property type="match status" value="1"/>
</dbReference>
<feature type="domain" description="Carbohydrate-binding" evidence="2">
    <location>
        <begin position="31"/>
        <end position="214"/>
    </location>
</feature>
<name>A0ABT2ETH6_9BACT</name>
<keyword evidence="1" id="KW-0732">Signal</keyword>
<evidence type="ECO:0000259" key="2">
    <source>
        <dbReference type="Pfam" id="PF06452"/>
    </source>
</evidence>
<dbReference type="Gene3D" id="2.60.40.1190">
    <property type="match status" value="1"/>
</dbReference>
<dbReference type="Pfam" id="PF06452">
    <property type="entry name" value="CBM9_1"/>
    <property type="match status" value="1"/>
</dbReference>
<evidence type="ECO:0000256" key="1">
    <source>
        <dbReference type="SAM" id="SignalP"/>
    </source>
</evidence>
<dbReference type="EMBL" id="JANUCP010000012">
    <property type="protein sequence ID" value="MCS3921261.1"/>
    <property type="molecule type" value="Genomic_DNA"/>
</dbReference>
<keyword evidence="6" id="KW-1185">Reference proteome</keyword>
<reference evidence="5 6" key="1">
    <citation type="submission" date="2022-08" db="EMBL/GenBank/DDBJ databases">
        <title>Bacterial and archaeal communities from various locations to study Microbial Dark Matter (Phase II).</title>
        <authorList>
            <person name="Stepanauskas R."/>
        </authorList>
    </citation>
    <scope>NUCLEOTIDE SEQUENCE [LARGE SCALE GENOMIC DNA]</scope>
    <source>
        <strain evidence="5 6">PD1</strain>
    </source>
</reference>
<sequence>MFALGLVISLLTGFSSAQQTVVRSPQAPVLDGVPDDPLWSKAMAFELSHRLGGGETQVGTTVKMTFNDDHLFVLFVCDEPNPKAMKRTVRQRDGEVWRDDCAEVFLAPDPNEPSSYYHIVVNSLGIVRDEFWCDGKDDVGWDSNAKVAARVESNRWVAEIAIPLERLNRVPIFSEIWKVNFARQRYSVEPPELSTWQPCKASFHEPENFGTVTFEDINALPSVRKLSGKIVQSEANRLLKTIRQLLTQLPTVQKTETGKEVAKLLTDWQHRLSERNLSGVWRQVRTLDKQMPTLSAIVARAKLTERSRRPYAVFAVSPMLKLRPEQIPESEPLDGKSVVSLFAAKGEAESLQIIVASLETDLEGVKVGVTPLVGPKGSVILPEVRLVGYVPVQKPTPGGFGVAGSYPDPLLPIRTFDVQRGRCQSVWLTVWVPRNALAGVYEGAIVVEPKNAAKLTAPIHLRVYDVTLPVQSHLKTCVLIWDYKARQVYGDACTPERSRRFYELCLRYRFTPPPPLPWDKVFVKQPDGTWVAKWDEFDREVEAWMSKGATAFSIGGILRWGTKPPPENEREDVAAKLKLLGEHLKRKGWSERFYFYVFDEPSTAEFANIEALCRFVHQHAPNLNILLTAGYGATGPFRSHAPTPEGAAYRTLAGSINIWVPHIDCFDEPFLRERKKLGDQVWMYVCISTVGKTYPDIWRIDWTGVSHRAIGWWLWRYGCEGFLYWCVNYWTDDKGKPFDLFANPVAYPGGNGDGFLFYPDPQRGDPIPSVRVEIFRDAIEDYDLLTMLHRTVTSLKADKKFAQKLAKPLFEAEQLLDASNLILAANKFVDDPRPYEQRHKRILELLELLAKGKR</sequence>
<evidence type="ECO:0008006" key="7">
    <source>
        <dbReference type="Google" id="ProtNLM"/>
    </source>
</evidence>
<dbReference type="InterPro" id="IPR025150">
    <property type="entry name" value="GH123_cat"/>
</dbReference>
<feature type="domain" description="Glycoside hydrolase 123 catalytic" evidence="3">
    <location>
        <begin position="565"/>
        <end position="788"/>
    </location>
</feature>
<comment type="caution">
    <text evidence="5">The sequence shown here is derived from an EMBL/GenBank/DDBJ whole genome shotgun (WGS) entry which is preliminary data.</text>
</comment>